<protein>
    <recommendedName>
        <fullName evidence="3">WD40 repeat domain-containing protein</fullName>
    </recommendedName>
</protein>
<sequence>MNPLFLALILCFFSFGLSAGQLTIKHESAMPKTLDAKVSYLGYSPNGGALLLSSFVRKEAFVIASDGSLKALALTPAIDEQRMAYTDEALYFFAGSQLYKLLDSGELLSINQAEPALGYDLDVSRSGHYVLSGNYELLRINSLDAAARMLNVSGVHPSDDFTMGYEVLSMQREVSTWLSDKTLLRAWKLADAQTINDIEVRGKVRTHIILNEAEFIIAYIVGDTVRFWNYKTNTLLKQQLEFGNDISLGKWNNKVWLLSGKTLYRLVWEGNSATAQKVYQSNADEVIDTLSRHNFSSDGKYAVLTERKGEEFDTALYQQDRDRQFVKLSELTFGPGRLSLHPTKRELAYFSYDDNTLRIYSF</sequence>
<dbReference type="SUPFAM" id="SSF82171">
    <property type="entry name" value="DPP6 N-terminal domain-like"/>
    <property type="match status" value="1"/>
</dbReference>
<dbReference type="Proteomes" id="UP000033664">
    <property type="component" value="Unassembled WGS sequence"/>
</dbReference>
<organism evidence="1 2">
    <name type="scientific">Pseudoalteromonas ruthenica</name>
    <dbReference type="NCBI Taxonomy" id="151081"/>
    <lineage>
        <taxon>Bacteria</taxon>
        <taxon>Pseudomonadati</taxon>
        <taxon>Pseudomonadota</taxon>
        <taxon>Gammaproteobacteria</taxon>
        <taxon>Alteromonadales</taxon>
        <taxon>Pseudoalteromonadaceae</taxon>
        <taxon>Pseudoalteromonas</taxon>
    </lineage>
</organism>
<keyword evidence="2" id="KW-1185">Reference proteome</keyword>
<evidence type="ECO:0008006" key="3">
    <source>
        <dbReference type="Google" id="ProtNLM"/>
    </source>
</evidence>
<proteinExistence type="predicted"/>
<reference evidence="1 2" key="1">
    <citation type="journal article" date="2015" name="BMC Genomics">
        <title>Genome mining reveals unlocked bioactive potential of marine Gram-negative bacteria.</title>
        <authorList>
            <person name="Machado H."/>
            <person name="Sonnenschein E.C."/>
            <person name="Melchiorsen J."/>
            <person name="Gram L."/>
        </authorList>
    </citation>
    <scope>NUCLEOTIDE SEQUENCE [LARGE SCALE GENOMIC DNA]</scope>
    <source>
        <strain evidence="1 2">S3137</strain>
    </source>
</reference>
<accession>A0A0F4PQ09</accession>
<dbReference type="EMBL" id="JXXZ01000002">
    <property type="protein sequence ID" value="KJZ01602.1"/>
    <property type="molecule type" value="Genomic_DNA"/>
</dbReference>
<comment type="caution">
    <text evidence="1">The sequence shown here is derived from an EMBL/GenBank/DDBJ whole genome shotgun (WGS) entry which is preliminary data.</text>
</comment>
<evidence type="ECO:0000313" key="2">
    <source>
        <dbReference type="Proteomes" id="UP000033664"/>
    </source>
</evidence>
<gene>
    <name evidence="1" type="ORF">TW72_01210</name>
</gene>
<evidence type="ECO:0000313" key="1">
    <source>
        <dbReference type="EMBL" id="KJZ01602.1"/>
    </source>
</evidence>
<name>A0A0F4PQ09_9GAMM</name>
<dbReference type="AlphaFoldDB" id="A0A0F4PQ09"/>
<dbReference type="PATRIC" id="fig|151081.8.peg.1420"/>